<dbReference type="AlphaFoldDB" id="A0A0B6Z0P1"/>
<keyword evidence="1" id="KW-1133">Transmembrane helix</keyword>
<gene>
    <name evidence="2" type="primary">ORF42365</name>
</gene>
<proteinExistence type="predicted"/>
<accession>A0A0B6Z0P1</accession>
<feature type="transmembrane region" description="Helical" evidence="1">
    <location>
        <begin position="6"/>
        <end position="25"/>
    </location>
</feature>
<feature type="non-terminal residue" evidence="2">
    <location>
        <position position="88"/>
    </location>
</feature>
<protein>
    <recommendedName>
        <fullName evidence="3">Cytochrome P450</fullName>
    </recommendedName>
</protein>
<dbReference type="Gene3D" id="1.10.630.10">
    <property type="entry name" value="Cytochrome P450"/>
    <property type="match status" value="1"/>
</dbReference>
<evidence type="ECO:0000256" key="1">
    <source>
        <dbReference type="SAM" id="Phobius"/>
    </source>
</evidence>
<dbReference type="InterPro" id="IPR036396">
    <property type="entry name" value="Cyt_P450_sf"/>
</dbReference>
<dbReference type="GO" id="GO:0016705">
    <property type="term" value="F:oxidoreductase activity, acting on paired donors, with incorporation or reduction of molecular oxygen"/>
    <property type="evidence" value="ECO:0007669"/>
    <property type="project" value="InterPro"/>
</dbReference>
<dbReference type="GO" id="GO:0005506">
    <property type="term" value="F:iron ion binding"/>
    <property type="evidence" value="ECO:0007669"/>
    <property type="project" value="InterPro"/>
</dbReference>
<keyword evidence="1" id="KW-0812">Transmembrane</keyword>
<dbReference type="SUPFAM" id="SSF48264">
    <property type="entry name" value="Cytochrome P450"/>
    <property type="match status" value="1"/>
</dbReference>
<keyword evidence="1" id="KW-0472">Membrane</keyword>
<name>A0A0B6Z0P1_9EUPU</name>
<dbReference type="GO" id="GO:0020037">
    <property type="term" value="F:heme binding"/>
    <property type="evidence" value="ECO:0007669"/>
    <property type="project" value="InterPro"/>
</dbReference>
<organism evidence="2">
    <name type="scientific">Arion vulgaris</name>
    <dbReference type="NCBI Taxonomy" id="1028688"/>
    <lineage>
        <taxon>Eukaryota</taxon>
        <taxon>Metazoa</taxon>
        <taxon>Spiralia</taxon>
        <taxon>Lophotrochozoa</taxon>
        <taxon>Mollusca</taxon>
        <taxon>Gastropoda</taxon>
        <taxon>Heterobranchia</taxon>
        <taxon>Euthyneura</taxon>
        <taxon>Panpulmonata</taxon>
        <taxon>Eupulmonata</taxon>
        <taxon>Stylommatophora</taxon>
        <taxon>Helicina</taxon>
        <taxon>Arionoidea</taxon>
        <taxon>Arionidae</taxon>
        <taxon>Arion</taxon>
    </lineage>
</organism>
<reference evidence="2" key="1">
    <citation type="submission" date="2014-12" db="EMBL/GenBank/DDBJ databases">
        <title>Insight into the proteome of Arion vulgaris.</title>
        <authorList>
            <person name="Aradska J."/>
            <person name="Bulat T."/>
            <person name="Smidak R."/>
            <person name="Sarate P."/>
            <person name="Gangsoo J."/>
            <person name="Sialana F."/>
            <person name="Bilban M."/>
            <person name="Lubec G."/>
        </authorList>
    </citation>
    <scope>NUCLEOTIDE SEQUENCE</scope>
    <source>
        <tissue evidence="2">Skin</tissue>
    </source>
</reference>
<evidence type="ECO:0008006" key="3">
    <source>
        <dbReference type="Google" id="ProtNLM"/>
    </source>
</evidence>
<sequence>MTTLSANTSRVLLGIVGGLTFCWLWKKSRRFYVIYKIPPFPVKPWPIVGNFFMLWGNLRDIMKGWRQEVGDIYSLDLVGDLHILVNDF</sequence>
<dbReference type="GO" id="GO:0004497">
    <property type="term" value="F:monooxygenase activity"/>
    <property type="evidence" value="ECO:0007669"/>
    <property type="project" value="InterPro"/>
</dbReference>
<evidence type="ECO:0000313" key="2">
    <source>
        <dbReference type="EMBL" id="CEK61476.1"/>
    </source>
</evidence>
<dbReference type="EMBL" id="HACG01014611">
    <property type="protein sequence ID" value="CEK61476.1"/>
    <property type="molecule type" value="Transcribed_RNA"/>
</dbReference>